<sequence length="160" mass="19144">MTSLEEKSKPANWNEIKEWAEKKTTEYFKRSAEVDKAYNETLKERESLINDENDEKIPIELFIPNRFPYLIEADIYHYLLWHRKQFKDISQDTLNQTVSQYVLAEHKKLNNLSSFSLQHLDIIWFENPLHRRSYPGISHLQIFWKDNRNLPLSSSSTVSL</sequence>
<dbReference type="EMBL" id="ASPP01005896">
    <property type="protein sequence ID" value="ETO29693.1"/>
    <property type="molecule type" value="Genomic_DNA"/>
</dbReference>
<dbReference type="InterPro" id="IPR022036">
    <property type="entry name" value="DUF3605"/>
</dbReference>
<evidence type="ECO:0000313" key="2">
    <source>
        <dbReference type="Proteomes" id="UP000023152"/>
    </source>
</evidence>
<name>X6NUW7_RETFI</name>
<organism evidence="1 2">
    <name type="scientific">Reticulomyxa filosa</name>
    <dbReference type="NCBI Taxonomy" id="46433"/>
    <lineage>
        <taxon>Eukaryota</taxon>
        <taxon>Sar</taxon>
        <taxon>Rhizaria</taxon>
        <taxon>Retaria</taxon>
        <taxon>Foraminifera</taxon>
        <taxon>Monothalamids</taxon>
        <taxon>Reticulomyxidae</taxon>
        <taxon>Reticulomyxa</taxon>
    </lineage>
</organism>
<dbReference type="PANTHER" id="PTHR35020">
    <property type="entry name" value="N-ACETYLGLUCOSAMINE-INDUCED PROTEIN 1"/>
    <property type="match status" value="1"/>
</dbReference>
<dbReference type="OrthoDB" id="498286at2759"/>
<keyword evidence="2" id="KW-1185">Reference proteome</keyword>
<reference evidence="1 2" key="1">
    <citation type="journal article" date="2013" name="Curr. Biol.">
        <title>The Genome of the Foraminiferan Reticulomyxa filosa.</title>
        <authorList>
            <person name="Glockner G."/>
            <person name="Hulsmann N."/>
            <person name="Schleicher M."/>
            <person name="Noegel A.A."/>
            <person name="Eichinger L."/>
            <person name="Gallinger C."/>
            <person name="Pawlowski J."/>
            <person name="Sierra R."/>
            <person name="Euteneuer U."/>
            <person name="Pillet L."/>
            <person name="Moustafa A."/>
            <person name="Platzer M."/>
            <person name="Groth M."/>
            <person name="Szafranski K."/>
            <person name="Schliwa M."/>
        </authorList>
    </citation>
    <scope>NUCLEOTIDE SEQUENCE [LARGE SCALE GENOMIC DNA]</scope>
</reference>
<dbReference type="GO" id="GO:0006044">
    <property type="term" value="P:N-acetylglucosamine metabolic process"/>
    <property type="evidence" value="ECO:0007669"/>
    <property type="project" value="TreeGrafter"/>
</dbReference>
<dbReference type="Proteomes" id="UP000023152">
    <property type="component" value="Unassembled WGS sequence"/>
</dbReference>
<dbReference type="PANTHER" id="PTHR35020:SF2">
    <property type="entry name" value="N-ACETYLGLUCOSAMINE-INDUCED PROTEIN 1"/>
    <property type="match status" value="1"/>
</dbReference>
<comment type="caution">
    <text evidence="1">The sequence shown here is derived from an EMBL/GenBank/DDBJ whole genome shotgun (WGS) entry which is preliminary data.</text>
</comment>
<accession>X6NUW7</accession>
<evidence type="ECO:0000313" key="1">
    <source>
        <dbReference type="EMBL" id="ETO29693.1"/>
    </source>
</evidence>
<dbReference type="GO" id="GO:0005737">
    <property type="term" value="C:cytoplasm"/>
    <property type="evidence" value="ECO:0007669"/>
    <property type="project" value="TreeGrafter"/>
</dbReference>
<dbReference type="AlphaFoldDB" id="X6NUW7"/>
<dbReference type="Pfam" id="PF12239">
    <property type="entry name" value="DUF3605"/>
    <property type="match status" value="1"/>
</dbReference>
<protein>
    <submittedName>
        <fullName evidence="1">Uncharacterized protein</fullName>
    </submittedName>
</protein>
<gene>
    <name evidence="1" type="ORF">RFI_07429</name>
</gene>
<proteinExistence type="predicted"/>